<name>A0ABU6VMG8_9FABA</name>
<evidence type="ECO:0000256" key="1">
    <source>
        <dbReference type="SAM" id="MobiDB-lite"/>
    </source>
</evidence>
<gene>
    <name evidence="2" type="ORF">PIB30_061150</name>
</gene>
<dbReference type="EMBL" id="JASCZI010151585">
    <property type="protein sequence ID" value="MED6173600.1"/>
    <property type="molecule type" value="Genomic_DNA"/>
</dbReference>
<feature type="compositionally biased region" description="Polar residues" evidence="1">
    <location>
        <begin position="49"/>
        <end position="60"/>
    </location>
</feature>
<evidence type="ECO:0000313" key="3">
    <source>
        <dbReference type="Proteomes" id="UP001341840"/>
    </source>
</evidence>
<sequence length="190" mass="21793">MAPSTSSTASIIPILSETTHVCTKDVLPTFSTSTRENLDHSPPPVAYTPLQQSPIPATEQSETALHPLHPSNNHPNLRMNYILHPEIRFLIVNPIIEQRKAVKRILRYLQDWASDLDDRRSTSRFHIFLGINLISWKCTNKPRLVDHGDTENYCYVSCAFHKRSSHYLLRQQKFLLPNSQPCDAWLQQAP</sequence>
<proteinExistence type="predicted"/>
<accession>A0ABU6VMG8</accession>
<reference evidence="2 3" key="1">
    <citation type="journal article" date="2023" name="Plants (Basel)">
        <title>Bridging the Gap: Combining Genomics and Transcriptomics Approaches to Understand Stylosanthes scabra, an Orphan Legume from the Brazilian Caatinga.</title>
        <authorList>
            <person name="Ferreira-Neto J.R.C."/>
            <person name="da Silva M.D."/>
            <person name="Binneck E."/>
            <person name="de Melo N.F."/>
            <person name="da Silva R.H."/>
            <person name="de Melo A.L.T.M."/>
            <person name="Pandolfi V."/>
            <person name="Bustamante F.O."/>
            <person name="Brasileiro-Vidal A.C."/>
            <person name="Benko-Iseppon A.M."/>
        </authorList>
    </citation>
    <scope>NUCLEOTIDE SEQUENCE [LARGE SCALE GENOMIC DNA]</scope>
    <source>
        <tissue evidence="2">Leaves</tissue>
    </source>
</reference>
<comment type="caution">
    <text evidence="2">The sequence shown here is derived from an EMBL/GenBank/DDBJ whole genome shotgun (WGS) entry which is preliminary data.</text>
</comment>
<keyword evidence="3" id="KW-1185">Reference proteome</keyword>
<feature type="region of interest" description="Disordered" evidence="1">
    <location>
        <begin position="32"/>
        <end position="60"/>
    </location>
</feature>
<protein>
    <submittedName>
        <fullName evidence="2">Uncharacterized protein</fullName>
    </submittedName>
</protein>
<dbReference type="Proteomes" id="UP001341840">
    <property type="component" value="Unassembled WGS sequence"/>
</dbReference>
<evidence type="ECO:0000313" key="2">
    <source>
        <dbReference type="EMBL" id="MED6173600.1"/>
    </source>
</evidence>
<organism evidence="2 3">
    <name type="scientific">Stylosanthes scabra</name>
    <dbReference type="NCBI Taxonomy" id="79078"/>
    <lineage>
        <taxon>Eukaryota</taxon>
        <taxon>Viridiplantae</taxon>
        <taxon>Streptophyta</taxon>
        <taxon>Embryophyta</taxon>
        <taxon>Tracheophyta</taxon>
        <taxon>Spermatophyta</taxon>
        <taxon>Magnoliopsida</taxon>
        <taxon>eudicotyledons</taxon>
        <taxon>Gunneridae</taxon>
        <taxon>Pentapetalae</taxon>
        <taxon>rosids</taxon>
        <taxon>fabids</taxon>
        <taxon>Fabales</taxon>
        <taxon>Fabaceae</taxon>
        <taxon>Papilionoideae</taxon>
        <taxon>50 kb inversion clade</taxon>
        <taxon>dalbergioids sensu lato</taxon>
        <taxon>Dalbergieae</taxon>
        <taxon>Pterocarpus clade</taxon>
        <taxon>Stylosanthes</taxon>
    </lineage>
</organism>